<dbReference type="Proteomes" id="UP000008820">
    <property type="component" value="Chromosome 3"/>
</dbReference>
<organism evidence="3 4">
    <name type="scientific">Aedes aegypti</name>
    <name type="common">Yellowfever mosquito</name>
    <name type="synonym">Culex aegypti</name>
    <dbReference type="NCBI Taxonomy" id="7159"/>
    <lineage>
        <taxon>Eukaryota</taxon>
        <taxon>Metazoa</taxon>
        <taxon>Ecdysozoa</taxon>
        <taxon>Arthropoda</taxon>
        <taxon>Hexapoda</taxon>
        <taxon>Insecta</taxon>
        <taxon>Pterygota</taxon>
        <taxon>Neoptera</taxon>
        <taxon>Endopterygota</taxon>
        <taxon>Diptera</taxon>
        <taxon>Nematocera</taxon>
        <taxon>Culicoidea</taxon>
        <taxon>Culicidae</taxon>
        <taxon>Culicinae</taxon>
        <taxon>Aedini</taxon>
        <taxon>Aedes</taxon>
        <taxon>Stegomyia</taxon>
    </lineage>
</organism>
<evidence type="ECO:0000313" key="4">
    <source>
        <dbReference type="Proteomes" id="UP000008820"/>
    </source>
</evidence>
<protein>
    <submittedName>
        <fullName evidence="3">Uncharacterized protein</fullName>
    </submittedName>
</protein>
<name>A0A1S4FBA7_AEDAE</name>
<reference evidence="3 4" key="1">
    <citation type="submission" date="2017-06" db="EMBL/GenBank/DDBJ databases">
        <title>Aedes aegypti genome working group (AGWG) sequencing and assembly.</title>
        <authorList>
            <consortium name="Aedes aegypti Genome Working Group (AGWG)"/>
            <person name="Matthews B.J."/>
        </authorList>
    </citation>
    <scope>NUCLEOTIDE SEQUENCE [LARGE SCALE GENOMIC DNA]</scope>
    <source>
        <strain evidence="3 4">LVP_AGWG</strain>
    </source>
</reference>
<feature type="region of interest" description="Disordered" evidence="1">
    <location>
        <begin position="166"/>
        <end position="246"/>
    </location>
</feature>
<dbReference type="AlphaFoldDB" id="A0A1S4FBA7"/>
<evidence type="ECO:0000256" key="1">
    <source>
        <dbReference type="SAM" id="MobiDB-lite"/>
    </source>
</evidence>
<feature type="compositionally biased region" description="Acidic residues" evidence="1">
    <location>
        <begin position="278"/>
        <end position="293"/>
    </location>
</feature>
<dbReference type="EnsemblMetazoa" id="AAEL005588-RA">
    <property type="protein sequence ID" value="AAEL005588-PA"/>
    <property type="gene ID" value="AAEL005588"/>
</dbReference>
<dbReference type="InParanoid" id="A0A1S4FBA7"/>
<keyword evidence="4" id="KW-1185">Reference proteome</keyword>
<dbReference type="VEuPathDB" id="VectorBase:AAEL005588"/>
<feature type="compositionally biased region" description="Acidic residues" evidence="1">
    <location>
        <begin position="303"/>
        <end position="313"/>
    </location>
</feature>
<evidence type="ECO:0000313" key="3">
    <source>
        <dbReference type="EnsemblMetazoa" id="AAEL005588-PA"/>
    </source>
</evidence>
<proteinExistence type="predicted"/>
<gene>
    <name evidence="3" type="primary">5566688</name>
</gene>
<reference evidence="3" key="2">
    <citation type="submission" date="2020-05" db="UniProtKB">
        <authorList>
            <consortium name="EnsemblMetazoa"/>
        </authorList>
    </citation>
    <scope>IDENTIFICATION</scope>
    <source>
        <strain evidence="3">LVP_AGWG</strain>
    </source>
</reference>
<feature type="compositionally biased region" description="Low complexity" evidence="1">
    <location>
        <begin position="216"/>
        <end position="246"/>
    </location>
</feature>
<feature type="compositionally biased region" description="Low complexity" evidence="1">
    <location>
        <begin position="175"/>
        <end position="197"/>
    </location>
</feature>
<accession>A0A1S4FBA7</accession>
<feature type="signal peptide" evidence="2">
    <location>
        <begin position="1"/>
        <end position="19"/>
    </location>
</feature>
<evidence type="ECO:0000256" key="2">
    <source>
        <dbReference type="SAM" id="SignalP"/>
    </source>
</evidence>
<keyword evidence="2" id="KW-0732">Signal</keyword>
<dbReference type="OrthoDB" id="7765383at2759"/>
<feature type="region of interest" description="Disordered" evidence="1">
    <location>
        <begin position="268"/>
        <end position="313"/>
    </location>
</feature>
<sequence>MDLPRIVTVVSLLLPAIQAATVPVDQTLMFKEIDSLLRRCPCVPINTCYSQGVSLNEQNFLNTNFECEDHTYNHCCGPYYQTVGNEDFYFDENGFDRQGAWRKPPDLMSSNIMIMLPPEPTTESPESLTKVHLVYPETTAKPTTESIEETTPEVTTQEPFKDYVETTPMDEDTTTELVTTTTPSTTSEPSSTSNRTTLSPQEQRLARLQNRPPYPTRVRSTRLSTTTTTTSTTTTTEASTTPRFSTIKPVFHPNSRHRQAMNKLRLFVKTSTTPSSAEYDDDYDDDEDDDEDDGGTRIRDTNTAEEDEGEDEL</sequence>
<feature type="chain" id="PRO_5043523117" evidence="2">
    <location>
        <begin position="20"/>
        <end position="313"/>
    </location>
</feature>